<evidence type="ECO:0000313" key="4">
    <source>
        <dbReference type="Proteomes" id="UP000316921"/>
    </source>
</evidence>
<dbReference type="InterPro" id="IPR012334">
    <property type="entry name" value="Pectin_lyas_fold"/>
</dbReference>
<evidence type="ECO:0008006" key="5">
    <source>
        <dbReference type="Google" id="ProtNLM"/>
    </source>
</evidence>
<protein>
    <recommendedName>
        <fullName evidence="5">Right handed beta helix domain-containing protein</fullName>
    </recommendedName>
</protein>
<dbReference type="KEGG" id="pbap:Pla133_07690"/>
<sequence length="416" mass="41677" precursor="true">MQQLAQLRVRVAITLGIALGGVPASAQQVLLVDADGGPGADFTDLQPALDAAAEGQVVLILPGSYSQFVVDGKSLSIFAAAPGVAVEGRCRVRNVGPGQRVVLDGLKFHSIEGTALQVDDCPGSVWFEGLVVESIGNPFVAPSVGVQVSDADNLVMVDCAVRSTVGEQITTNGSNAGLQVLYSNVYLFDCVATAGLQNFGYDGDPGVEAGSSFVFASGCRMVGGRGSDGKVFGGAACADGSDGGPGLRSINAFQGPGSEVLLLGSVSIGGEPGRPSSPACSPGAQGPSLEEFPGSSIQDLGLQLPPRRLELSGPISSGQSLHGTLSGSPAELGWIVASIETSAVFVPALHGVLATTSSGLAIQLGPLSPAGELDFQFQVTLPGGTPSATVFAQGLLLSAADGLVLSGPRATLVVGP</sequence>
<dbReference type="EMBL" id="CP036287">
    <property type="protein sequence ID" value="QDU65704.1"/>
    <property type="molecule type" value="Genomic_DNA"/>
</dbReference>
<dbReference type="RefSeq" id="WP_145062560.1">
    <property type="nucleotide sequence ID" value="NZ_CP036287.1"/>
</dbReference>
<feature type="region of interest" description="Disordered" evidence="1">
    <location>
        <begin position="271"/>
        <end position="297"/>
    </location>
</feature>
<dbReference type="Proteomes" id="UP000316921">
    <property type="component" value="Chromosome"/>
</dbReference>
<keyword evidence="2" id="KW-0732">Signal</keyword>
<evidence type="ECO:0000256" key="2">
    <source>
        <dbReference type="SAM" id="SignalP"/>
    </source>
</evidence>
<organism evidence="3 4">
    <name type="scientific">Engelhardtia mirabilis</name>
    <dbReference type="NCBI Taxonomy" id="2528011"/>
    <lineage>
        <taxon>Bacteria</taxon>
        <taxon>Pseudomonadati</taxon>
        <taxon>Planctomycetota</taxon>
        <taxon>Planctomycetia</taxon>
        <taxon>Planctomycetia incertae sedis</taxon>
        <taxon>Engelhardtia</taxon>
    </lineage>
</organism>
<keyword evidence="4" id="KW-1185">Reference proteome</keyword>
<dbReference type="InterPro" id="IPR011050">
    <property type="entry name" value="Pectin_lyase_fold/virulence"/>
</dbReference>
<dbReference type="Gene3D" id="2.160.20.10">
    <property type="entry name" value="Single-stranded right-handed beta-helix, Pectin lyase-like"/>
    <property type="match status" value="1"/>
</dbReference>
<evidence type="ECO:0000256" key="1">
    <source>
        <dbReference type="SAM" id="MobiDB-lite"/>
    </source>
</evidence>
<evidence type="ECO:0000313" key="3">
    <source>
        <dbReference type="EMBL" id="QDU65704.1"/>
    </source>
</evidence>
<dbReference type="AlphaFoldDB" id="A0A518BFE6"/>
<feature type="chain" id="PRO_5021842425" description="Right handed beta helix domain-containing protein" evidence="2">
    <location>
        <begin position="27"/>
        <end position="416"/>
    </location>
</feature>
<feature type="signal peptide" evidence="2">
    <location>
        <begin position="1"/>
        <end position="26"/>
    </location>
</feature>
<gene>
    <name evidence="3" type="ORF">Pla133_07690</name>
</gene>
<reference evidence="3 4" key="1">
    <citation type="submission" date="2019-02" db="EMBL/GenBank/DDBJ databases">
        <title>Deep-cultivation of Planctomycetes and their phenomic and genomic characterization uncovers novel biology.</title>
        <authorList>
            <person name="Wiegand S."/>
            <person name="Jogler M."/>
            <person name="Boedeker C."/>
            <person name="Pinto D."/>
            <person name="Vollmers J."/>
            <person name="Rivas-Marin E."/>
            <person name="Kohn T."/>
            <person name="Peeters S.H."/>
            <person name="Heuer A."/>
            <person name="Rast P."/>
            <person name="Oberbeckmann S."/>
            <person name="Bunk B."/>
            <person name="Jeske O."/>
            <person name="Meyerdierks A."/>
            <person name="Storesund J.E."/>
            <person name="Kallscheuer N."/>
            <person name="Luecker S."/>
            <person name="Lage O.M."/>
            <person name="Pohl T."/>
            <person name="Merkel B.J."/>
            <person name="Hornburger P."/>
            <person name="Mueller R.-W."/>
            <person name="Bruemmer F."/>
            <person name="Labrenz M."/>
            <person name="Spormann A.M."/>
            <person name="Op den Camp H."/>
            <person name="Overmann J."/>
            <person name="Amann R."/>
            <person name="Jetten M.S.M."/>
            <person name="Mascher T."/>
            <person name="Medema M.H."/>
            <person name="Devos D.P."/>
            <person name="Kaster A.-K."/>
            <person name="Ovreas L."/>
            <person name="Rohde M."/>
            <person name="Galperin M.Y."/>
            <person name="Jogler C."/>
        </authorList>
    </citation>
    <scope>NUCLEOTIDE SEQUENCE [LARGE SCALE GENOMIC DNA]</scope>
    <source>
        <strain evidence="3 4">Pla133</strain>
    </source>
</reference>
<name>A0A518BFE6_9BACT</name>
<accession>A0A518BFE6</accession>
<dbReference type="SUPFAM" id="SSF51126">
    <property type="entry name" value="Pectin lyase-like"/>
    <property type="match status" value="1"/>
</dbReference>
<proteinExistence type="predicted"/>